<dbReference type="AlphaFoldDB" id="A0A933RZW7"/>
<accession>A0A933RZW7</accession>
<evidence type="ECO:0000313" key="1">
    <source>
        <dbReference type="EMBL" id="MBI5131259.1"/>
    </source>
</evidence>
<reference evidence="1" key="1">
    <citation type="submission" date="2020-07" db="EMBL/GenBank/DDBJ databases">
        <title>Huge and variable diversity of episymbiotic CPR bacteria and DPANN archaea in groundwater ecosystems.</title>
        <authorList>
            <person name="He C.Y."/>
            <person name="Keren R."/>
            <person name="Whittaker M."/>
            <person name="Farag I.F."/>
            <person name="Doudna J."/>
            <person name="Cate J.H.D."/>
            <person name="Banfield J.F."/>
        </authorList>
    </citation>
    <scope>NUCLEOTIDE SEQUENCE</scope>
    <source>
        <strain evidence="1">NC_groundwater_1818_Pr3_B-0.1um_66_35</strain>
    </source>
</reference>
<protein>
    <submittedName>
        <fullName evidence="1">Trypsin-like peptidase domain-containing protein</fullName>
    </submittedName>
</protein>
<dbReference type="SUPFAM" id="SSF50494">
    <property type="entry name" value="Trypsin-like serine proteases"/>
    <property type="match status" value="1"/>
</dbReference>
<name>A0A933RZW7_RHOPL</name>
<dbReference type="Pfam" id="PF13365">
    <property type="entry name" value="Trypsin_2"/>
    <property type="match status" value="1"/>
</dbReference>
<evidence type="ECO:0000313" key="2">
    <source>
        <dbReference type="Proteomes" id="UP000782519"/>
    </source>
</evidence>
<sequence length="406" mass="44590">MESESALPYLALVRLHSNARDNPQFGTGILIDPCHVLTCFHVVHEFSTRTPQRPTTNEKLRPDNFDKSQRVVVNLGGCGEDLVATIVHEDEHDDLALLRLPVAIAGVQAPIELITPPTGAALDVWVCGFDFRERYRFVVHVRKLDPGLGKQINGRLQSGEHSYGIEGGISGGPIFAEENGLPVFIGMAVLGGLGSPTGHFAASDRIHQFLRENGIVPSRGSDGPVGRWCRVEGYASVVKSRCPDLISDHYCLIEEDAGKPCFYGLRPVAAAIESSRAHLPAAVRLAAHIKSPMEIDPILARLREVSGLSLRLPTEAEFRRACTSAEPQRRVVGRPPILQDYDPDESFRAPPDTSAEWVEDGGRRCLVLFREGSEREFNKFADATSLVREFPLARAAIRTVIDRSLP</sequence>
<organism evidence="1 2">
    <name type="scientific">Rhodopseudomonas palustris</name>
    <dbReference type="NCBI Taxonomy" id="1076"/>
    <lineage>
        <taxon>Bacteria</taxon>
        <taxon>Pseudomonadati</taxon>
        <taxon>Pseudomonadota</taxon>
        <taxon>Alphaproteobacteria</taxon>
        <taxon>Hyphomicrobiales</taxon>
        <taxon>Nitrobacteraceae</taxon>
        <taxon>Rhodopseudomonas</taxon>
    </lineage>
</organism>
<dbReference type="Proteomes" id="UP000782519">
    <property type="component" value="Unassembled WGS sequence"/>
</dbReference>
<dbReference type="InterPro" id="IPR043504">
    <property type="entry name" value="Peptidase_S1_PA_chymotrypsin"/>
</dbReference>
<dbReference type="InterPro" id="IPR009003">
    <property type="entry name" value="Peptidase_S1_PA"/>
</dbReference>
<dbReference type="EMBL" id="JACRJB010000052">
    <property type="protein sequence ID" value="MBI5131259.1"/>
    <property type="molecule type" value="Genomic_DNA"/>
</dbReference>
<proteinExistence type="predicted"/>
<gene>
    <name evidence="1" type="ORF">HZA66_17615</name>
</gene>
<dbReference type="Gene3D" id="2.40.10.10">
    <property type="entry name" value="Trypsin-like serine proteases"/>
    <property type="match status" value="1"/>
</dbReference>
<comment type="caution">
    <text evidence="1">The sequence shown here is derived from an EMBL/GenBank/DDBJ whole genome shotgun (WGS) entry which is preliminary data.</text>
</comment>